<comment type="caution">
    <text evidence="2">The sequence shown here is derived from an EMBL/GenBank/DDBJ whole genome shotgun (WGS) entry which is preliminary data.</text>
</comment>
<proteinExistence type="predicted"/>
<dbReference type="Proteomes" id="UP001224890">
    <property type="component" value="Unassembled WGS sequence"/>
</dbReference>
<organism evidence="2 3">
    <name type="scientific">Colletotrichum godetiae</name>
    <dbReference type="NCBI Taxonomy" id="1209918"/>
    <lineage>
        <taxon>Eukaryota</taxon>
        <taxon>Fungi</taxon>
        <taxon>Dikarya</taxon>
        <taxon>Ascomycota</taxon>
        <taxon>Pezizomycotina</taxon>
        <taxon>Sordariomycetes</taxon>
        <taxon>Hypocreomycetidae</taxon>
        <taxon>Glomerellales</taxon>
        <taxon>Glomerellaceae</taxon>
        <taxon>Colletotrichum</taxon>
        <taxon>Colletotrichum acutatum species complex</taxon>
    </lineage>
</organism>
<accession>A0AAJ0F2F1</accession>
<dbReference type="AlphaFoldDB" id="A0AAJ0F2F1"/>
<reference evidence="2" key="1">
    <citation type="submission" date="2021-06" db="EMBL/GenBank/DDBJ databases">
        <title>Comparative genomics, transcriptomics and evolutionary studies reveal genomic signatures of adaptation to plant cell wall in hemibiotrophic fungi.</title>
        <authorList>
            <consortium name="DOE Joint Genome Institute"/>
            <person name="Baroncelli R."/>
            <person name="Diaz J.F."/>
            <person name="Benocci T."/>
            <person name="Peng M."/>
            <person name="Battaglia E."/>
            <person name="Haridas S."/>
            <person name="Andreopoulos W."/>
            <person name="Labutti K."/>
            <person name="Pangilinan J."/>
            <person name="Floch G.L."/>
            <person name="Makela M.R."/>
            <person name="Henrissat B."/>
            <person name="Grigoriev I.V."/>
            <person name="Crouch J.A."/>
            <person name="De Vries R.P."/>
            <person name="Sukno S.A."/>
            <person name="Thon M.R."/>
        </authorList>
    </citation>
    <scope>NUCLEOTIDE SEQUENCE</scope>
    <source>
        <strain evidence="2">CBS 193.32</strain>
    </source>
</reference>
<sequence>MSAPVDLAQEVTSLFRSDRPAYILTAKKLHSFCHRLDCDFEAVSSLLDQDVSFRDKFTAVISRYMYQPRAISSVETTLEPTQAATAISPCRCDGEAGSGSDGYVPSRSPAASVDANPQAFGGTSPTRKFVEADGAATSIKRRKDSRAGRVPPIIAKVEKIGSPETLVRLWDSCRASRARDQSIVSGTGQILPVEPEGDLDGPSVLERLNSLKEQAAAASSSIHFSIAIKRYRHTQMVYLYNRARDLDETTIEVADPGSASQSLVDQFAERLFPSASAAEKQAGQGSKLKRKPLKSAFNRWLTLGNKLTTLVARYGYGVLLLLPGDLRNEDLRRLRDGDLLAVLNRLDTHVRLKDSIQALTEVLLSLATWGILPVARIGLEAYASASQIRKLASEPMFLGGLLSWCAGAASDLDVALLTQPACHSATEQRDSTADADNLPFHADD</sequence>
<protein>
    <submittedName>
        <fullName evidence="2">Uncharacterized protein</fullName>
    </submittedName>
</protein>
<name>A0AAJ0F2F1_9PEZI</name>
<dbReference type="GeneID" id="85451510"/>
<evidence type="ECO:0000256" key="1">
    <source>
        <dbReference type="SAM" id="MobiDB-lite"/>
    </source>
</evidence>
<keyword evidence="3" id="KW-1185">Reference proteome</keyword>
<gene>
    <name evidence="2" type="ORF">BDP55DRAFT_349587</name>
</gene>
<dbReference type="EMBL" id="JAHMHR010000006">
    <property type="protein sequence ID" value="KAK1690433.1"/>
    <property type="molecule type" value="Genomic_DNA"/>
</dbReference>
<feature type="region of interest" description="Disordered" evidence="1">
    <location>
        <begin position="98"/>
        <end position="127"/>
    </location>
</feature>
<dbReference type="RefSeq" id="XP_060434128.1">
    <property type="nucleotide sequence ID" value="XM_060566984.1"/>
</dbReference>
<evidence type="ECO:0000313" key="3">
    <source>
        <dbReference type="Proteomes" id="UP001224890"/>
    </source>
</evidence>
<evidence type="ECO:0000313" key="2">
    <source>
        <dbReference type="EMBL" id="KAK1690433.1"/>
    </source>
</evidence>